<feature type="compositionally biased region" description="Low complexity" evidence="1">
    <location>
        <begin position="36"/>
        <end position="45"/>
    </location>
</feature>
<name>A0A6A6BDY1_9PEZI</name>
<evidence type="ECO:0000256" key="1">
    <source>
        <dbReference type="SAM" id="MobiDB-lite"/>
    </source>
</evidence>
<dbReference type="GeneID" id="54304126"/>
<dbReference type="EMBL" id="ML995487">
    <property type="protein sequence ID" value="KAF2141505.1"/>
    <property type="molecule type" value="Genomic_DNA"/>
</dbReference>
<dbReference type="AlphaFoldDB" id="A0A6A6BDY1"/>
<evidence type="ECO:0008006" key="4">
    <source>
        <dbReference type="Google" id="ProtNLM"/>
    </source>
</evidence>
<accession>A0A6A6BDY1</accession>
<evidence type="ECO:0000313" key="3">
    <source>
        <dbReference type="Proteomes" id="UP000799438"/>
    </source>
</evidence>
<feature type="region of interest" description="Disordered" evidence="1">
    <location>
        <begin position="36"/>
        <end position="94"/>
    </location>
</feature>
<proteinExistence type="predicted"/>
<keyword evidence="3" id="KW-1185">Reference proteome</keyword>
<dbReference type="RefSeq" id="XP_033397218.1">
    <property type="nucleotide sequence ID" value="XM_033546620.1"/>
</dbReference>
<gene>
    <name evidence="2" type="ORF">K452DRAFT_40325</name>
</gene>
<organism evidence="2 3">
    <name type="scientific">Aplosporella prunicola CBS 121167</name>
    <dbReference type="NCBI Taxonomy" id="1176127"/>
    <lineage>
        <taxon>Eukaryota</taxon>
        <taxon>Fungi</taxon>
        <taxon>Dikarya</taxon>
        <taxon>Ascomycota</taxon>
        <taxon>Pezizomycotina</taxon>
        <taxon>Dothideomycetes</taxon>
        <taxon>Dothideomycetes incertae sedis</taxon>
        <taxon>Botryosphaeriales</taxon>
        <taxon>Aplosporellaceae</taxon>
        <taxon>Aplosporella</taxon>
    </lineage>
</organism>
<reference evidence="2" key="1">
    <citation type="journal article" date="2020" name="Stud. Mycol.">
        <title>101 Dothideomycetes genomes: a test case for predicting lifestyles and emergence of pathogens.</title>
        <authorList>
            <person name="Haridas S."/>
            <person name="Albert R."/>
            <person name="Binder M."/>
            <person name="Bloem J."/>
            <person name="Labutti K."/>
            <person name="Salamov A."/>
            <person name="Andreopoulos B."/>
            <person name="Baker S."/>
            <person name="Barry K."/>
            <person name="Bills G."/>
            <person name="Bluhm B."/>
            <person name="Cannon C."/>
            <person name="Castanera R."/>
            <person name="Culley D."/>
            <person name="Daum C."/>
            <person name="Ezra D."/>
            <person name="Gonzalez J."/>
            <person name="Henrissat B."/>
            <person name="Kuo A."/>
            <person name="Liang C."/>
            <person name="Lipzen A."/>
            <person name="Lutzoni F."/>
            <person name="Magnuson J."/>
            <person name="Mondo S."/>
            <person name="Nolan M."/>
            <person name="Ohm R."/>
            <person name="Pangilinan J."/>
            <person name="Park H.-J."/>
            <person name="Ramirez L."/>
            <person name="Alfaro M."/>
            <person name="Sun H."/>
            <person name="Tritt A."/>
            <person name="Yoshinaga Y."/>
            <person name="Zwiers L.-H."/>
            <person name="Turgeon B."/>
            <person name="Goodwin S."/>
            <person name="Spatafora J."/>
            <person name="Crous P."/>
            <person name="Grigoriev I."/>
        </authorList>
    </citation>
    <scope>NUCLEOTIDE SEQUENCE</scope>
    <source>
        <strain evidence="2">CBS 121167</strain>
    </source>
</reference>
<sequence>MSAHAASEWHSHTASAIVATAVVACAIAMVVRAAVAPSSSSSARKSTLERSSSDNDEAEAGMARRREKERLRQRHRRRGGGPARDGSDADADADASTTTHNYNYTRPHLNALPAHILLAIFSHLVPTGDGVLLRDHHGHGDDSAGANATRTHLRFCTRLRLVSRRFAALAAPLACSVFSARSNDNVNNAADDDDARRYREARARERFVSELVRWPERATWVTEVDAGPVGGVRQCAGAVLAAEELADEIVGGEEEEDGRKRRAWLRALRKGGDDADLALLVALAPN</sequence>
<dbReference type="Proteomes" id="UP000799438">
    <property type="component" value="Unassembled WGS sequence"/>
</dbReference>
<protein>
    <recommendedName>
        <fullName evidence="4">F-box domain-containing protein</fullName>
    </recommendedName>
</protein>
<evidence type="ECO:0000313" key="2">
    <source>
        <dbReference type="EMBL" id="KAF2141505.1"/>
    </source>
</evidence>